<dbReference type="OrthoDB" id="291892at2"/>
<name>A0A4Q7VH46_9BURK</name>
<protein>
    <submittedName>
        <fullName evidence="3">VanZ family protein</fullName>
    </submittedName>
</protein>
<keyword evidence="1" id="KW-1133">Transmembrane helix</keyword>
<accession>A0A4Q7VH46</accession>
<dbReference type="InterPro" id="IPR006976">
    <property type="entry name" value="VanZ-like"/>
</dbReference>
<gene>
    <name evidence="3" type="ORF">EV670_3009</name>
</gene>
<evidence type="ECO:0000256" key="1">
    <source>
        <dbReference type="SAM" id="Phobius"/>
    </source>
</evidence>
<dbReference type="Proteomes" id="UP000293671">
    <property type="component" value="Unassembled WGS sequence"/>
</dbReference>
<proteinExistence type="predicted"/>
<dbReference type="PANTHER" id="PTHR28008:SF1">
    <property type="entry name" value="DOMAIN PROTEIN, PUTATIVE (AFU_ORTHOLOGUE AFUA_3G10980)-RELATED"/>
    <property type="match status" value="1"/>
</dbReference>
<organism evidence="3 4">
    <name type="scientific">Rivibacter subsaxonicus</name>
    <dbReference type="NCBI Taxonomy" id="457575"/>
    <lineage>
        <taxon>Bacteria</taxon>
        <taxon>Pseudomonadati</taxon>
        <taxon>Pseudomonadota</taxon>
        <taxon>Betaproteobacteria</taxon>
        <taxon>Burkholderiales</taxon>
        <taxon>Rivibacter</taxon>
    </lineage>
</organism>
<dbReference type="AlphaFoldDB" id="A0A4Q7VH46"/>
<reference evidence="3 4" key="1">
    <citation type="submission" date="2019-02" db="EMBL/GenBank/DDBJ databases">
        <title>Genomic Encyclopedia of Type Strains, Phase IV (KMG-IV): sequencing the most valuable type-strain genomes for metagenomic binning, comparative biology and taxonomic classification.</title>
        <authorList>
            <person name="Goeker M."/>
        </authorList>
    </citation>
    <scope>NUCLEOTIDE SEQUENCE [LARGE SCALE GENOMIC DNA]</scope>
    <source>
        <strain evidence="3 4">DSM 19570</strain>
    </source>
</reference>
<keyword evidence="1" id="KW-0472">Membrane</keyword>
<feature type="transmembrane region" description="Helical" evidence="1">
    <location>
        <begin position="61"/>
        <end position="79"/>
    </location>
</feature>
<dbReference type="PANTHER" id="PTHR28008">
    <property type="entry name" value="DOMAIN PROTEIN, PUTATIVE (AFU_ORTHOLOGUE AFUA_3G10980)-RELATED"/>
    <property type="match status" value="1"/>
</dbReference>
<keyword evidence="1" id="KW-0812">Transmembrane</keyword>
<evidence type="ECO:0000313" key="4">
    <source>
        <dbReference type="Proteomes" id="UP000293671"/>
    </source>
</evidence>
<sequence>MTARRWRLLFVLAVLVALFFALKPASTEPEPIEYLDKLEHIAAFAVLMVLGVLAALRPVWALALGLLALGIGIEIAQAFTPDRTPDVRDVVADAIGIVTGLLLYVLWRELSQRRASRTPLAGSSQTAAATDATRPR</sequence>
<feature type="domain" description="VanZ-like" evidence="2">
    <location>
        <begin position="35"/>
        <end position="107"/>
    </location>
</feature>
<dbReference type="NCBIfam" id="NF037970">
    <property type="entry name" value="vanZ_1"/>
    <property type="match status" value="1"/>
</dbReference>
<dbReference type="Pfam" id="PF04892">
    <property type="entry name" value="VanZ"/>
    <property type="match status" value="1"/>
</dbReference>
<feature type="transmembrane region" description="Helical" evidence="1">
    <location>
        <begin position="91"/>
        <end position="107"/>
    </location>
</feature>
<comment type="caution">
    <text evidence="3">The sequence shown here is derived from an EMBL/GenBank/DDBJ whole genome shotgun (WGS) entry which is preliminary data.</text>
</comment>
<keyword evidence="4" id="KW-1185">Reference proteome</keyword>
<evidence type="ECO:0000313" key="3">
    <source>
        <dbReference type="EMBL" id="RZT95258.1"/>
    </source>
</evidence>
<dbReference type="RefSeq" id="WP_130433521.1">
    <property type="nucleotide sequence ID" value="NZ_SHKP01000007.1"/>
</dbReference>
<dbReference type="EMBL" id="SHKP01000007">
    <property type="protein sequence ID" value="RZT95258.1"/>
    <property type="molecule type" value="Genomic_DNA"/>
</dbReference>
<feature type="transmembrane region" description="Helical" evidence="1">
    <location>
        <begin position="37"/>
        <end position="56"/>
    </location>
</feature>
<evidence type="ECO:0000259" key="2">
    <source>
        <dbReference type="Pfam" id="PF04892"/>
    </source>
</evidence>